<feature type="domain" description="Rieske" evidence="8">
    <location>
        <begin position="48"/>
        <end position="155"/>
    </location>
</feature>
<dbReference type="EMBL" id="CZRL01000082">
    <property type="protein sequence ID" value="CUS52470.1"/>
    <property type="molecule type" value="Genomic_DNA"/>
</dbReference>
<dbReference type="SUPFAM" id="SSF55961">
    <property type="entry name" value="Bet v1-like"/>
    <property type="match status" value="1"/>
</dbReference>
<keyword evidence="3" id="KW-0479">Metal-binding</keyword>
<evidence type="ECO:0000256" key="1">
    <source>
        <dbReference type="ARBA" id="ARBA00001962"/>
    </source>
</evidence>
<dbReference type="PANTHER" id="PTHR43756">
    <property type="entry name" value="CHOLINE MONOOXYGENASE, CHLOROPLASTIC"/>
    <property type="match status" value="1"/>
</dbReference>
<keyword evidence="5" id="KW-0408">Iron</keyword>
<dbReference type="SUPFAM" id="SSF50022">
    <property type="entry name" value="ISP domain"/>
    <property type="match status" value="1"/>
</dbReference>
<protein>
    <submittedName>
        <fullName evidence="9">Dioxygenase, alpha subunit Choline monooxygenase, alpha subunit</fullName>
        <ecNumber evidence="9">1.-.-.-</ecNumber>
        <ecNumber evidence="9">1.14.15.7</ecNumber>
    </submittedName>
</protein>
<name>A0A160TVK0_9ZZZZ</name>
<evidence type="ECO:0000256" key="6">
    <source>
        <dbReference type="ARBA" id="ARBA00023014"/>
    </source>
</evidence>
<gene>
    <name evidence="9" type="ORF">MGWOODY_XGa2594</name>
</gene>
<dbReference type="GO" id="GO:0051213">
    <property type="term" value="F:dioxygenase activity"/>
    <property type="evidence" value="ECO:0007669"/>
    <property type="project" value="UniProtKB-KW"/>
</dbReference>
<dbReference type="PANTHER" id="PTHR43756:SF5">
    <property type="entry name" value="CHOLINE MONOOXYGENASE, CHLOROPLASTIC"/>
    <property type="match status" value="1"/>
</dbReference>
<dbReference type="CDD" id="cd03469">
    <property type="entry name" value="Rieske_RO_Alpha_N"/>
    <property type="match status" value="1"/>
</dbReference>
<dbReference type="Pfam" id="PF00848">
    <property type="entry name" value="Ring_hydroxyl_A"/>
    <property type="match status" value="1"/>
</dbReference>
<proteinExistence type="predicted"/>
<evidence type="ECO:0000259" key="8">
    <source>
        <dbReference type="PROSITE" id="PS51296"/>
    </source>
</evidence>
<evidence type="ECO:0000256" key="7">
    <source>
        <dbReference type="ARBA" id="ARBA00023027"/>
    </source>
</evidence>
<keyword evidence="9" id="KW-0503">Monooxygenase</keyword>
<evidence type="ECO:0000256" key="4">
    <source>
        <dbReference type="ARBA" id="ARBA00023002"/>
    </source>
</evidence>
<dbReference type="GO" id="GO:0051537">
    <property type="term" value="F:2 iron, 2 sulfur cluster binding"/>
    <property type="evidence" value="ECO:0007669"/>
    <property type="project" value="UniProtKB-KW"/>
</dbReference>
<keyword evidence="4 9" id="KW-0560">Oxidoreductase</keyword>
<dbReference type="InterPro" id="IPR036922">
    <property type="entry name" value="Rieske_2Fe-2S_sf"/>
</dbReference>
<organism evidence="9">
    <name type="scientific">hydrothermal vent metagenome</name>
    <dbReference type="NCBI Taxonomy" id="652676"/>
    <lineage>
        <taxon>unclassified sequences</taxon>
        <taxon>metagenomes</taxon>
        <taxon>ecological metagenomes</taxon>
    </lineage>
</organism>
<keyword evidence="9" id="KW-0223">Dioxygenase</keyword>
<keyword evidence="2" id="KW-0001">2Fe-2S</keyword>
<dbReference type="InterPro" id="IPR017941">
    <property type="entry name" value="Rieske_2Fe-2S"/>
</dbReference>
<evidence type="ECO:0000256" key="3">
    <source>
        <dbReference type="ARBA" id="ARBA00022723"/>
    </source>
</evidence>
<evidence type="ECO:0000256" key="5">
    <source>
        <dbReference type="ARBA" id="ARBA00023004"/>
    </source>
</evidence>
<dbReference type="EC" id="1.-.-.-" evidence="9"/>
<dbReference type="InterPro" id="IPR001663">
    <property type="entry name" value="Rng_hydr_dOase-A"/>
</dbReference>
<dbReference type="AlphaFoldDB" id="A0A160TVK0"/>
<dbReference type="Pfam" id="PF00355">
    <property type="entry name" value="Rieske"/>
    <property type="match status" value="1"/>
</dbReference>
<accession>A0A160TVK0</accession>
<dbReference type="GO" id="GO:0005506">
    <property type="term" value="F:iron ion binding"/>
    <property type="evidence" value="ECO:0007669"/>
    <property type="project" value="InterPro"/>
</dbReference>
<evidence type="ECO:0000256" key="2">
    <source>
        <dbReference type="ARBA" id="ARBA00022714"/>
    </source>
</evidence>
<dbReference type="Gene3D" id="2.102.10.10">
    <property type="entry name" value="Rieske [2Fe-2S] iron-sulphur domain"/>
    <property type="match status" value="1"/>
</dbReference>
<dbReference type="GO" id="GO:0019133">
    <property type="term" value="F:choline monooxygenase activity"/>
    <property type="evidence" value="ECO:0007669"/>
    <property type="project" value="UniProtKB-EC"/>
</dbReference>
<dbReference type="PROSITE" id="PS00570">
    <property type="entry name" value="RING_HYDROXYL_ALPHA"/>
    <property type="match status" value="1"/>
</dbReference>
<reference evidence="9" key="1">
    <citation type="submission" date="2015-10" db="EMBL/GenBank/DDBJ databases">
        <authorList>
            <person name="Gilbert D.G."/>
        </authorList>
    </citation>
    <scope>NUCLEOTIDE SEQUENCE</scope>
</reference>
<sequence length="378" mass="42966">MTHLKAVKPKSGLPIHEEPQHSYTLPSHLYLDENIYEQEKRKIFYNHWHYAGHISQLTKTGDYLTAGIADESIFVVRGQDDELRGFYNVCRHRAHQLLEGSGNTRNIVCPYHAWSYALTGELRHARNSEKVPGFDKSEFCLQPVQVDTMCGFVFFNLDPNAESLENQAPGLKQDIQERIPSLDQMKPLDTFSFGPAAMAANWKVVVDNFLECYHCTPAHPDFATLFDMSSYQMDTFSNWSRQLAPDIRPQNTAYALPPDSPNRSGAFWYMWPTTTINFLPGNPYLLVLSIFPLDHERTSFFGHRYGLPHNSSVDAQDHYMNTVLGPEDAALCESVQKGLRSQSYDQGRFIVDPDLSGIAEHAVHQFHRLVLSALEPTG</sequence>
<keyword evidence="6" id="KW-0411">Iron-sulfur</keyword>
<evidence type="ECO:0000313" key="9">
    <source>
        <dbReference type="EMBL" id="CUS52470.1"/>
    </source>
</evidence>
<comment type="cofactor">
    <cofactor evidence="1">
        <name>Fe cation</name>
        <dbReference type="ChEBI" id="CHEBI:24875"/>
    </cofactor>
</comment>
<dbReference type="InterPro" id="IPR015879">
    <property type="entry name" value="Ring_hydroxy_dOase_asu_C_dom"/>
</dbReference>
<dbReference type="PRINTS" id="PR00090">
    <property type="entry name" value="RNGDIOXGNASE"/>
</dbReference>
<keyword evidence="7" id="KW-0520">NAD</keyword>
<dbReference type="Gene3D" id="3.90.380.10">
    <property type="entry name" value="Naphthalene 1,2-dioxygenase Alpha Subunit, Chain A, domain 1"/>
    <property type="match status" value="2"/>
</dbReference>
<dbReference type="PROSITE" id="PS51296">
    <property type="entry name" value="RIESKE"/>
    <property type="match status" value="1"/>
</dbReference>
<dbReference type="EC" id="1.14.15.7" evidence="9"/>
<dbReference type="InterPro" id="IPR015881">
    <property type="entry name" value="ARHD_Rieske_2Fe_2S"/>
</dbReference>